<evidence type="ECO:0000313" key="1">
    <source>
        <dbReference type="EMBL" id="GBP35295.1"/>
    </source>
</evidence>
<organism evidence="1 2">
    <name type="scientific">Eumeta variegata</name>
    <name type="common">Bagworm moth</name>
    <name type="synonym">Eumeta japonica</name>
    <dbReference type="NCBI Taxonomy" id="151549"/>
    <lineage>
        <taxon>Eukaryota</taxon>
        <taxon>Metazoa</taxon>
        <taxon>Ecdysozoa</taxon>
        <taxon>Arthropoda</taxon>
        <taxon>Hexapoda</taxon>
        <taxon>Insecta</taxon>
        <taxon>Pterygota</taxon>
        <taxon>Neoptera</taxon>
        <taxon>Endopterygota</taxon>
        <taxon>Lepidoptera</taxon>
        <taxon>Glossata</taxon>
        <taxon>Ditrysia</taxon>
        <taxon>Tineoidea</taxon>
        <taxon>Psychidae</taxon>
        <taxon>Oiketicinae</taxon>
        <taxon>Eumeta</taxon>
    </lineage>
</organism>
<dbReference type="Proteomes" id="UP000299102">
    <property type="component" value="Unassembled WGS sequence"/>
</dbReference>
<gene>
    <name evidence="1" type="ORF">EVAR_20668_1</name>
</gene>
<keyword evidence="2" id="KW-1185">Reference proteome</keyword>
<protein>
    <submittedName>
        <fullName evidence="1">Uncharacterized protein</fullName>
    </submittedName>
</protein>
<dbReference type="AlphaFoldDB" id="A0A4C1VCF7"/>
<accession>A0A4C1VCF7</accession>
<sequence length="107" mass="12176">MQHMFTEFAFCKNGPFAQLTGWDLVFLLKSTRLHRVTNSFRGLCVRMFNNIPVDVQSFDEVNVIATRLAGAKEALLIGNINQLSFIYKLNLFTKEYTSPNLVATVTK</sequence>
<dbReference type="OrthoDB" id="9995375at2759"/>
<comment type="caution">
    <text evidence="1">The sequence shown here is derived from an EMBL/GenBank/DDBJ whole genome shotgun (WGS) entry which is preliminary data.</text>
</comment>
<reference evidence="1 2" key="1">
    <citation type="journal article" date="2019" name="Commun. Biol.">
        <title>The bagworm genome reveals a unique fibroin gene that provides high tensile strength.</title>
        <authorList>
            <person name="Kono N."/>
            <person name="Nakamura H."/>
            <person name="Ohtoshi R."/>
            <person name="Tomita M."/>
            <person name="Numata K."/>
            <person name="Arakawa K."/>
        </authorList>
    </citation>
    <scope>NUCLEOTIDE SEQUENCE [LARGE SCALE GENOMIC DNA]</scope>
</reference>
<dbReference type="EMBL" id="BGZK01000302">
    <property type="protein sequence ID" value="GBP35295.1"/>
    <property type="molecule type" value="Genomic_DNA"/>
</dbReference>
<evidence type="ECO:0000313" key="2">
    <source>
        <dbReference type="Proteomes" id="UP000299102"/>
    </source>
</evidence>
<proteinExistence type="predicted"/>
<name>A0A4C1VCF7_EUMVA</name>